<keyword evidence="2" id="KW-1185">Reference proteome</keyword>
<dbReference type="AlphaFoldDB" id="A0A9P6CDR3"/>
<evidence type="ECO:0000313" key="1">
    <source>
        <dbReference type="EMBL" id="KAF9462081.1"/>
    </source>
</evidence>
<dbReference type="PANTHER" id="PTHR38115">
    <property type="entry name" value="LIPOCALIN-LIKE DOMAIN-CONTAINING PROTEIN"/>
    <property type="match status" value="1"/>
</dbReference>
<evidence type="ECO:0000313" key="2">
    <source>
        <dbReference type="Proteomes" id="UP000807353"/>
    </source>
</evidence>
<name>A0A9P6CDR3_9AGAR</name>
<dbReference type="Proteomes" id="UP000807353">
    <property type="component" value="Unassembled WGS sequence"/>
</dbReference>
<organism evidence="1 2">
    <name type="scientific">Collybia nuda</name>
    <dbReference type="NCBI Taxonomy" id="64659"/>
    <lineage>
        <taxon>Eukaryota</taxon>
        <taxon>Fungi</taxon>
        <taxon>Dikarya</taxon>
        <taxon>Basidiomycota</taxon>
        <taxon>Agaricomycotina</taxon>
        <taxon>Agaricomycetes</taxon>
        <taxon>Agaricomycetidae</taxon>
        <taxon>Agaricales</taxon>
        <taxon>Tricholomatineae</taxon>
        <taxon>Clitocybaceae</taxon>
        <taxon>Collybia</taxon>
    </lineage>
</organism>
<protein>
    <recommendedName>
        <fullName evidence="3">LCCL domain-containing protein</fullName>
    </recommendedName>
</protein>
<reference evidence="1" key="1">
    <citation type="submission" date="2020-11" db="EMBL/GenBank/DDBJ databases">
        <authorList>
            <consortium name="DOE Joint Genome Institute"/>
            <person name="Ahrendt S."/>
            <person name="Riley R."/>
            <person name="Andreopoulos W."/>
            <person name="Labutti K."/>
            <person name="Pangilinan J."/>
            <person name="Ruiz-Duenas F.J."/>
            <person name="Barrasa J.M."/>
            <person name="Sanchez-Garcia M."/>
            <person name="Camarero S."/>
            <person name="Miyauchi S."/>
            <person name="Serrano A."/>
            <person name="Linde D."/>
            <person name="Babiker R."/>
            <person name="Drula E."/>
            <person name="Ayuso-Fernandez I."/>
            <person name="Pacheco R."/>
            <person name="Padilla G."/>
            <person name="Ferreira P."/>
            <person name="Barriuso J."/>
            <person name="Kellner H."/>
            <person name="Castanera R."/>
            <person name="Alfaro M."/>
            <person name="Ramirez L."/>
            <person name="Pisabarro A.G."/>
            <person name="Kuo A."/>
            <person name="Tritt A."/>
            <person name="Lipzen A."/>
            <person name="He G."/>
            <person name="Yan M."/>
            <person name="Ng V."/>
            <person name="Cullen D."/>
            <person name="Martin F."/>
            <person name="Rosso M.-N."/>
            <person name="Henrissat B."/>
            <person name="Hibbett D."/>
            <person name="Martinez A.T."/>
            <person name="Grigoriev I.V."/>
        </authorList>
    </citation>
    <scope>NUCLEOTIDE SEQUENCE</scope>
    <source>
        <strain evidence="1">CBS 247.69</strain>
    </source>
</reference>
<accession>A0A9P6CDR3</accession>
<proteinExistence type="predicted"/>
<sequence length="189" mass="21277">MAVPASLSILDISGRFTMNKTISDQSTDQILALQGVGWLKRKAIAYGTLTLAIKHYKDDGGIEHIDIDQTLTGGIPGTSEKRTLTWTERENDDHIFGHVLGKSRRIKAEELEDEFLKNHWTSETLEHGVVQSYVESDTPKSGTTWIANQTWGIEEIDGERRYSRHIKFTGPEGEDIECRLVYDYLGPVA</sequence>
<comment type="caution">
    <text evidence="1">The sequence shown here is derived from an EMBL/GenBank/DDBJ whole genome shotgun (WGS) entry which is preliminary data.</text>
</comment>
<dbReference type="InterPro" id="IPR053037">
    <property type="entry name" value="Pericyclase_pydY-like"/>
</dbReference>
<dbReference type="PANTHER" id="PTHR38115:SF1">
    <property type="entry name" value="LIPOCALIN-LIKE DOMAIN-CONTAINING PROTEIN"/>
    <property type="match status" value="1"/>
</dbReference>
<gene>
    <name evidence="1" type="ORF">BDZ94DRAFT_1309909</name>
</gene>
<dbReference type="EMBL" id="MU150275">
    <property type="protein sequence ID" value="KAF9462081.1"/>
    <property type="molecule type" value="Genomic_DNA"/>
</dbReference>
<evidence type="ECO:0008006" key="3">
    <source>
        <dbReference type="Google" id="ProtNLM"/>
    </source>
</evidence>
<dbReference type="OrthoDB" id="425354at2759"/>